<comment type="caution">
    <text evidence="3">The sequence shown here is derived from an EMBL/GenBank/DDBJ whole genome shotgun (WGS) entry which is preliminary data.</text>
</comment>
<dbReference type="GO" id="GO:0071281">
    <property type="term" value="P:cellular response to iron ion"/>
    <property type="evidence" value="ECO:0007669"/>
    <property type="project" value="TreeGrafter"/>
</dbReference>
<dbReference type="Gene3D" id="3.40.50.1980">
    <property type="entry name" value="Nitrogenase molybdenum iron protein domain"/>
    <property type="match status" value="2"/>
</dbReference>
<organism evidence="3 4">
    <name type="scientific">Alistipes putredinis</name>
    <dbReference type="NCBI Taxonomy" id="28117"/>
    <lineage>
        <taxon>Bacteria</taxon>
        <taxon>Pseudomonadati</taxon>
        <taxon>Bacteroidota</taxon>
        <taxon>Bacteroidia</taxon>
        <taxon>Bacteroidales</taxon>
        <taxon>Rikenellaceae</taxon>
        <taxon>Alistipes</taxon>
    </lineage>
</organism>
<dbReference type="PANTHER" id="PTHR30535:SF34">
    <property type="entry name" value="MOLYBDATE-BINDING PROTEIN MOLA"/>
    <property type="match status" value="1"/>
</dbReference>
<name>A0A1Q6F425_9BACT</name>
<evidence type="ECO:0000313" key="4">
    <source>
        <dbReference type="Proteomes" id="UP000187417"/>
    </source>
</evidence>
<evidence type="ECO:0000259" key="2">
    <source>
        <dbReference type="PROSITE" id="PS50983"/>
    </source>
</evidence>
<evidence type="ECO:0000256" key="1">
    <source>
        <dbReference type="SAM" id="SignalP"/>
    </source>
</evidence>
<dbReference type="InterPro" id="IPR050902">
    <property type="entry name" value="ABC_Transporter_SBP"/>
</dbReference>
<feature type="signal peptide" evidence="1">
    <location>
        <begin position="1"/>
        <end position="24"/>
    </location>
</feature>
<dbReference type="RefSeq" id="WP_278339428.1">
    <property type="nucleotide sequence ID" value="NZ_MNQH01000033.1"/>
</dbReference>
<dbReference type="PROSITE" id="PS50983">
    <property type="entry name" value="FE_B12_PBP"/>
    <property type="match status" value="1"/>
</dbReference>
<feature type="chain" id="PRO_5012728004" evidence="1">
    <location>
        <begin position="25"/>
        <end position="378"/>
    </location>
</feature>
<feature type="domain" description="Fe/B12 periplasmic-binding" evidence="2">
    <location>
        <begin position="96"/>
        <end position="366"/>
    </location>
</feature>
<dbReference type="Proteomes" id="UP000187417">
    <property type="component" value="Unassembled WGS sequence"/>
</dbReference>
<keyword evidence="1" id="KW-0732">Signal</keyword>
<dbReference type="Pfam" id="PF01497">
    <property type="entry name" value="Peripla_BP_2"/>
    <property type="match status" value="1"/>
</dbReference>
<dbReference type="STRING" id="28117.BHV66_08270"/>
<dbReference type="InterPro" id="IPR002491">
    <property type="entry name" value="ABC_transptr_periplasmic_BD"/>
</dbReference>
<dbReference type="AlphaFoldDB" id="A0A1Q6F425"/>
<dbReference type="CDD" id="cd01141">
    <property type="entry name" value="TroA_d"/>
    <property type="match status" value="1"/>
</dbReference>
<evidence type="ECO:0000313" key="3">
    <source>
        <dbReference type="EMBL" id="OKY93637.1"/>
    </source>
</evidence>
<gene>
    <name evidence="3" type="ORF">BHV66_08270</name>
</gene>
<sequence length="378" mass="41792">MKKLLYILLSAILAAATACHPRSAVSLGDFDISLYAPAYSSGFEIFGAEGMKSTILKTYAPWQGAEGEETQLFIARNGEQAPADFPGQVLEGDARRIVCMSSTYIAMLDALGEPQRVVGVSGIDYISNPYVASHKKQIGDVGYDGNMNYERLLSLSPDIVLLFGVSGASAMEPKLRELGIPYAYMGEYLEQSPLGKAEWLVAVAEIAGMRERGEEVFREIPLRYDSLKTLAAKAERKPVVMLNTPYGDSWLMAPPSSYVARLIADAGGQYVYTQDTGNQSRPIDTEEAYRLAEMSDCWINVGSAASLKELAEIVPKFMDTRPVREGRVYNNNRRTNPSGGNDYWESGVIHPDLILQDLIRIFHPELTDAEPTYYRKLN</sequence>
<protein>
    <submittedName>
        <fullName evidence="3">Iron ABC transporter substrate-binding protein</fullName>
    </submittedName>
</protein>
<dbReference type="PANTHER" id="PTHR30535">
    <property type="entry name" value="VITAMIN B12-BINDING PROTEIN"/>
    <property type="match status" value="1"/>
</dbReference>
<proteinExistence type="predicted"/>
<dbReference type="EMBL" id="MNQH01000033">
    <property type="protein sequence ID" value="OKY93637.1"/>
    <property type="molecule type" value="Genomic_DNA"/>
</dbReference>
<accession>A0A1Q6F425</accession>
<dbReference type="SUPFAM" id="SSF53807">
    <property type="entry name" value="Helical backbone' metal receptor"/>
    <property type="match status" value="1"/>
</dbReference>
<dbReference type="PROSITE" id="PS51257">
    <property type="entry name" value="PROKAR_LIPOPROTEIN"/>
    <property type="match status" value="1"/>
</dbReference>
<reference evidence="3 4" key="1">
    <citation type="journal article" date="2016" name="Nat. Biotechnol.">
        <title>Measurement of bacterial replication rates in microbial communities.</title>
        <authorList>
            <person name="Brown C.T."/>
            <person name="Olm M.R."/>
            <person name="Thomas B.C."/>
            <person name="Banfield J.F."/>
        </authorList>
    </citation>
    <scope>NUCLEOTIDE SEQUENCE [LARGE SCALE GENOMIC DNA]</scope>
    <source>
        <strain evidence="3">CAG:67_53_122</strain>
    </source>
</reference>